<sequence>MDPSPSSRLCIGLLSGTSVDAVEAVLCRVEGTGPQVRITLLAHISQPFSPEFTRRVLAADDARSLCELNFALGERFAEAALEVISRAGLRPEEVDVIGSHGQTVAHLPSSLSDTPSTLQLGEASVIAERTGIPVVSDFRTRDVAAGGQGAPLVPYLDWALFRKPGVARALQNFGGIGNVSVVSDRLEDTIAFDTGPGNMVLDGLARRVTQGRLQCDLDGSLSRQGRVIPDLLEELLTHPFLALPPPRSAGREGFGEALVTRIWERHGASRPYDVMATAVAFTVEATARAYERWLLPRFTLEAVYVSGGGTRNPVLMERLTERLAPLPVRPLDVLGLPEGAKEAVCFALLANEYLSGTPANVPSATGARRQVVLGKLTP</sequence>
<comment type="similarity">
    <text evidence="1">Belongs to the anhydro-N-acetylmuramic acid kinase family.</text>
</comment>
<accession>A0ABY9X0N9</accession>
<keyword evidence="1" id="KW-0067">ATP-binding</keyword>
<proteinExistence type="inferred from homology"/>
<reference evidence="2 3" key="1">
    <citation type="submission" date="2019-08" db="EMBL/GenBank/DDBJ databases">
        <title>Archangium and Cystobacter genomes.</title>
        <authorList>
            <person name="Chen I.-C.K."/>
            <person name="Wielgoss S."/>
        </authorList>
    </citation>
    <scope>NUCLEOTIDE SEQUENCE [LARGE SCALE GENOMIC DNA]</scope>
    <source>
        <strain evidence="2 3">Cbm 6</strain>
    </source>
</reference>
<dbReference type="HAMAP" id="MF_01270">
    <property type="entry name" value="AnhMurNAc_kinase"/>
    <property type="match status" value="1"/>
</dbReference>
<gene>
    <name evidence="1" type="primary">anmK</name>
    <name evidence="2" type="ORF">F0U60_36210</name>
</gene>
<comment type="pathway">
    <text evidence="1">Cell wall biogenesis; peptidoglycan recycling.</text>
</comment>
<name>A0ABY9X0N9_9BACT</name>
<dbReference type="CDD" id="cd24050">
    <property type="entry name" value="ASKHA_NBD_ANMK"/>
    <property type="match status" value="1"/>
</dbReference>
<evidence type="ECO:0000313" key="3">
    <source>
        <dbReference type="Proteomes" id="UP001611383"/>
    </source>
</evidence>
<dbReference type="Gene3D" id="3.30.420.40">
    <property type="match status" value="2"/>
</dbReference>
<dbReference type="SUPFAM" id="SSF53067">
    <property type="entry name" value="Actin-like ATPase domain"/>
    <property type="match status" value="1"/>
</dbReference>
<dbReference type="NCBIfam" id="NF007148">
    <property type="entry name" value="PRK09585.3-2"/>
    <property type="match status" value="1"/>
</dbReference>
<evidence type="ECO:0000256" key="1">
    <source>
        <dbReference type="HAMAP-Rule" id="MF_01270"/>
    </source>
</evidence>
<keyword evidence="1" id="KW-0547">Nucleotide-binding</keyword>
<dbReference type="InterPro" id="IPR005338">
    <property type="entry name" value="Anhydro_N_Ac-Mur_kinase"/>
</dbReference>
<comment type="pathway">
    <text evidence="1">Amino-sugar metabolism; 1,6-anhydro-N-acetylmuramate degradation.</text>
</comment>
<dbReference type="EC" id="2.7.1.170" evidence="1"/>
<keyword evidence="1" id="KW-0119">Carbohydrate metabolism</keyword>
<evidence type="ECO:0000313" key="2">
    <source>
        <dbReference type="EMBL" id="WNG48961.1"/>
    </source>
</evidence>
<keyword evidence="1 2" id="KW-0418">Kinase</keyword>
<dbReference type="PANTHER" id="PTHR30605">
    <property type="entry name" value="ANHYDRO-N-ACETYLMURAMIC ACID KINASE"/>
    <property type="match status" value="1"/>
</dbReference>
<comment type="function">
    <text evidence="1">Catalyzes the specific phosphorylation of 1,6-anhydro-N-acetylmuramic acid (anhMurNAc) with the simultaneous cleavage of the 1,6-anhydro ring, generating MurNAc-6-P. Is required for the utilization of anhMurNAc either imported from the medium or derived from its own cell wall murein, and thus plays a role in cell wall recycling.</text>
</comment>
<dbReference type="PANTHER" id="PTHR30605:SF0">
    <property type="entry name" value="ANHYDRO-N-ACETYLMURAMIC ACID KINASE"/>
    <property type="match status" value="1"/>
</dbReference>
<organism evidence="2 3">
    <name type="scientific">Archangium minus</name>
    <dbReference type="NCBI Taxonomy" id="83450"/>
    <lineage>
        <taxon>Bacteria</taxon>
        <taxon>Pseudomonadati</taxon>
        <taxon>Myxococcota</taxon>
        <taxon>Myxococcia</taxon>
        <taxon>Myxococcales</taxon>
        <taxon>Cystobacterineae</taxon>
        <taxon>Archangiaceae</taxon>
        <taxon>Archangium</taxon>
    </lineage>
</organism>
<dbReference type="InterPro" id="IPR043129">
    <property type="entry name" value="ATPase_NBD"/>
</dbReference>
<feature type="binding site" evidence="1">
    <location>
        <begin position="16"/>
        <end position="23"/>
    </location>
    <ligand>
        <name>ATP</name>
        <dbReference type="ChEBI" id="CHEBI:30616"/>
    </ligand>
</feature>
<protein>
    <recommendedName>
        <fullName evidence="1">Anhydro-N-acetylmuramic acid kinase</fullName>
        <ecNumber evidence="1">2.7.1.170</ecNumber>
    </recommendedName>
    <alternativeName>
        <fullName evidence="1">AnhMurNAc kinase</fullName>
    </alternativeName>
</protein>
<comment type="catalytic activity">
    <reaction evidence="1">
        <text>1,6-anhydro-N-acetyl-beta-muramate + ATP + H2O = N-acetyl-D-muramate 6-phosphate + ADP + H(+)</text>
        <dbReference type="Rhea" id="RHEA:24952"/>
        <dbReference type="ChEBI" id="CHEBI:15377"/>
        <dbReference type="ChEBI" id="CHEBI:15378"/>
        <dbReference type="ChEBI" id="CHEBI:30616"/>
        <dbReference type="ChEBI" id="CHEBI:58690"/>
        <dbReference type="ChEBI" id="CHEBI:58722"/>
        <dbReference type="ChEBI" id="CHEBI:456216"/>
        <dbReference type="EC" id="2.7.1.170"/>
    </reaction>
</comment>
<dbReference type="GO" id="GO:0016301">
    <property type="term" value="F:kinase activity"/>
    <property type="evidence" value="ECO:0007669"/>
    <property type="project" value="UniProtKB-KW"/>
</dbReference>
<keyword evidence="1 2" id="KW-0808">Transferase</keyword>
<dbReference type="Proteomes" id="UP001611383">
    <property type="component" value="Chromosome"/>
</dbReference>
<dbReference type="EMBL" id="CP043494">
    <property type="protein sequence ID" value="WNG48961.1"/>
    <property type="molecule type" value="Genomic_DNA"/>
</dbReference>
<keyword evidence="3" id="KW-1185">Reference proteome</keyword>
<dbReference type="RefSeq" id="WP_395806623.1">
    <property type="nucleotide sequence ID" value="NZ_CP043494.1"/>
</dbReference>
<dbReference type="Pfam" id="PF03702">
    <property type="entry name" value="AnmK"/>
    <property type="match status" value="1"/>
</dbReference>